<gene>
    <name evidence="1" type="ORF">P8609_14785</name>
</gene>
<reference evidence="1 2" key="1">
    <citation type="submission" date="2023-04" db="EMBL/GenBank/DDBJ databases">
        <title>Lysobacter sp. strain UC isolated from soil sample.</title>
        <authorList>
            <person name="Choksket S."/>
            <person name="Harshvardhan F."/>
            <person name="Rana R."/>
            <person name="Patil P.B."/>
            <person name="Korpole S."/>
        </authorList>
    </citation>
    <scope>NUCLEOTIDE SEQUENCE [LARGE SCALE GENOMIC DNA]</scope>
    <source>
        <strain evidence="1 2">UC</strain>
    </source>
</reference>
<evidence type="ECO:0000313" key="1">
    <source>
        <dbReference type="EMBL" id="MDR0184228.1"/>
    </source>
</evidence>
<protein>
    <submittedName>
        <fullName evidence="1">Uncharacterized protein</fullName>
    </submittedName>
</protein>
<keyword evidence="2" id="KW-1185">Reference proteome</keyword>
<accession>A0ABU1CGZ8</accession>
<comment type="caution">
    <text evidence="1">The sequence shown here is derived from an EMBL/GenBank/DDBJ whole genome shotgun (WGS) entry which is preliminary data.</text>
</comment>
<sequence>MTNYESLIDAIGEGAREMYGPNWEMAELAAEALWKSYERATGLTWEDVESDVKAAWERAGPPALRHYH</sequence>
<dbReference type="Proteomes" id="UP001233535">
    <property type="component" value="Unassembled WGS sequence"/>
</dbReference>
<name>A0ABU1CGZ8_9GAMM</name>
<organism evidence="1 2">
    <name type="scientific">Lysobacter arvi</name>
    <dbReference type="NCBI Taxonomy" id="3038776"/>
    <lineage>
        <taxon>Bacteria</taxon>
        <taxon>Pseudomonadati</taxon>
        <taxon>Pseudomonadota</taxon>
        <taxon>Gammaproteobacteria</taxon>
        <taxon>Lysobacterales</taxon>
        <taxon>Lysobacteraceae</taxon>
        <taxon>Lysobacter</taxon>
    </lineage>
</organism>
<dbReference type="EMBL" id="JARUHG010000005">
    <property type="protein sequence ID" value="MDR0184228.1"/>
    <property type="molecule type" value="Genomic_DNA"/>
</dbReference>
<evidence type="ECO:0000313" key="2">
    <source>
        <dbReference type="Proteomes" id="UP001233535"/>
    </source>
</evidence>
<dbReference type="RefSeq" id="WP_309263355.1">
    <property type="nucleotide sequence ID" value="NZ_JARUHG010000005.1"/>
</dbReference>
<proteinExistence type="predicted"/>